<dbReference type="Proteomes" id="UP000677152">
    <property type="component" value="Chromosome"/>
</dbReference>
<name>A0AA45LCD0_9PSEU</name>
<accession>A0AA45LCD0</accession>
<evidence type="ECO:0000256" key="1">
    <source>
        <dbReference type="SAM" id="MobiDB-lite"/>
    </source>
</evidence>
<feature type="region of interest" description="Disordered" evidence="1">
    <location>
        <begin position="1"/>
        <end position="20"/>
    </location>
</feature>
<dbReference type="AlphaFoldDB" id="A0AA45LCD0"/>
<evidence type="ECO:0000313" key="2">
    <source>
        <dbReference type="EMBL" id="QUF07167.1"/>
    </source>
</evidence>
<proteinExistence type="predicted"/>
<evidence type="ECO:0000313" key="3">
    <source>
        <dbReference type="Proteomes" id="UP000677152"/>
    </source>
</evidence>
<dbReference type="EMBL" id="CP073249">
    <property type="protein sequence ID" value="QUF07167.1"/>
    <property type="molecule type" value="Genomic_DNA"/>
</dbReference>
<gene>
    <name evidence="2" type="ORF">KCV87_14670</name>
</gene>
<reference evidence="2" key="1">
    <citation type="submission" date="2021-04" db="EMBL/GenBank/DDBJ databases">
        <title>Genomic sequence of Actinosynnema pretiosum subsp. pretiosum ATCC 31280 (C-14919).</title>
        <authorList>
            <person name="Bai L."/>
            <person name="Wang X."/>
            <person name="Xiao Y."/>
        </authorList>
    </citation>
    <scope>NUCLEOTIDE SEQUENCE</scope>
    <source>
        <strain evidence="2">ATCC 31280</strain>
    </source>
</reference>
<sequence>MVDEAQGWGYQLEQPWPPPETIGMFTRKGRNFHRDESCPGYQRGVRNSIKRGHKLSPQEAVTTQQAQERKKGCCSVCW</sequence>
<organism evidence="2 3">
    <name type="scientific">Actinosynnema pretiosum subsp. pretiosum</name>
    <dbReference type="NCBI Taxonomy" id="103721"/>
    <lineage>
        <taxon>Bacteria</taxon>
        <taxon>Bacillati</taxon>
        <taxon>Actinomycetota</taxon>
        <taxon>Actinomycetes</taxon>
        <taxon>Pseudonocardiales</taxon>
        <taxon>Pseudonocardiaceae</taxon>
        <taxon>Actinosynnema</taxon>
    </lineage>
</organism>
<protein>
    <submittedName>
        <fullName evidence="2">Uncharacterized protein</fullName>
    </submittedName>
</protein>